<reference evidence="3" key="1">
    <citation type="submission" date="2016-06" db="EMBL/GenBank/DDBJ databases">
        <title>Parallel loss of symbiosis genes in relatives of nitrogen-fixing non-legume Parasponia.</title>
        <authorList>
            <person name="Van Velzen R."/>
            <person name="Holmer R."/>
            <person name="Bu F."/>
            <person name="Rutten L."/>
            <person name="Van Zeijl A."/>
            <person name="Liu W."/>
            <person name="Santuari L."/>
            <person name="Cao Q."/>
            <person name="Sharma T."/>
            <person name="Shen D."/>
            <person name="Roswanjaya Y."/>
            <person name="Wardhani T."/>
            <person name="Kalhor M.S."/>
            <person name="Jansen J."/>
            <person name="Van den Hoogen J."/>
            <person name="Gungor B."/>
            <person name="Hartog M."/>
            <person name="Hontelez J."/>
            <person name="Verver J."/>
            <person name="Yang W.-C."/>
            <person name="Schijlen E."/>
            <person name="Repin R."/>
            <person name="Schilthuizen M."/>
            <person name="Schranz E."/>
            <person name="Heidstra R."/>
            <person name="Miyata K."/>
            <person name="Fedorova E."/>
            <person name="Kohlen W."/>
            <person name="Bisseling T."/>
            <person name="Smit S."/>
            <person name="Geurts R."/>
        </authorList>
    </citation>
    <scope>NUCLEOTIDE SEQUENCE [LARGE SCALE GENOMIC DNA]</scope>
    <source>
        <strain evidence="3">cv. WU1-14</strain>
    </source>
</reference>
<evidence type="ECO:0000313" key="2">
    <source>
        <dbReference type="EMBL" id="PON43080.1"/>
    </source>
</evidence>
<comment type="caution">
    <text evidence="2">The sequence shown here is derived from an EMBL/GenBank/DDBJ whole genome shotgun (WGS) entry which is preliminary data.</text>
</comment>
<feature type="compositionally biased region" description="Basic and acidic residues" evidence="1">
    <location>
        <begin position="29"/>
        <end position="47"/>
    </location>
</feature>
<name>A0A2P5B2Q7_PARAD</name>
<sequence length="75" mass="8734">MAAMEGEEEEDEYMLTYSVSSFSHQHQHHNSDIVESKSLRENSKEQEPSLEGEIDNLYEHLHALQRGRNSKLFSL</sequence>
<evidence type="ECO:0000256" key="1">
    <source>
        <dbReference type="SAM" id="MobiDB-lite"/>
    </source>
</evidence>
<organism evidence="2 3">
    <name type="scientific">Parasponia andersonii</name>
    <name type="common">Sponia andersonii</name>
    <dbReference type="NCBI Taxonomy" id="3476"/>
    <lineage>
        <taxon>Eukaryota</taxon>
        <taxon>Viridiplantae</taxon>
        <taxon>Streptophyta</taxon>
        <taxon>Embryophyta</taxon>
        <taxon>Tracheophyta</taxon>
        <taxon>Spermatophyta</taxon>
        <taxon>Magnoliopsida</taxon>
        <taxon>eudicotyledons</taxon>
        <taxon>Gunneridae</taxon>
        <taxon>Pentapetalae</taxon>
        <taxon>rosids</taxon>
        <taxon>fabids</taxon>
        <taxon>Rosales</taxon>
        <taxon>Cannabaceae</taxon>
        <taxon>Parasponia</taxon>
    </lineage>
</organism>
<evidence type="ECO:0000313" key="3">
    <source>
        <dbReference type="Proteomes" id="UP000237105"/>
    </source>
</evidence>
<dbReference type="Proteomes" id="UP000237105">
    <property type="component" value="Unassembled WGS sequence"/>
</dbReference>
<gene>
    <name evidence="2" type="ORF">PanWU01x14_277360</name>
</gene>
<accession>A0A2P5B2Q7</accession>
<dbReference type="EMBL" id="JXTB01000378">
    <property type="protein sequence ID" value="PON43080.1"/>
    <property type="molecule type" value="Genomic_DNA"/>
</dbReference>
<protein>
    <submittedName>
        <fullName evidence="2">Uncharacterized protein</fullName>
    </submittedName>
</protein>
<feature type="region of interest" description="Disordered" evidence="1">
    <location>
        <begin position="21"/>
        <end position="51"/>
    </location>
</feature>
<proteinExistence type="predicted"/>
<keyword evidence="3" id="KW-1185">Reference proteome</keyword>
<dbReference type="AlphaFoldDB" id="A0A2P5B2Q7"/>